<reference evidence="1 2" key="1">
    <citation type="submission" date="2020-06" db="EMBL/GenBank/DDBJ databases">
        <authorList>
            <person name="Li R."/>
            <person name="Bekaert M."/>
        </authorList>
    </citation>
    <scope>NUCLEOTIDE SEQUENCE [LARGE SCALE GENOMIC DNA]</scope>
    <source>
        <strain evidence="2">wild</strain>
    </source>
</reference>
<sequence length="170" mass="19888">MIEFEWISTEYYMLFQDEVLTGLNFDAVNITTDKIDIDTGLHLLKNGCLPWILLHLDMLDGIEDKQKENVIETHEGLLLDTDNSPELYELLPAVIQTLKNEGKMDSYVRFNRLLAGNKLPLKSIAFLLFKDVVSWYSLDDSHKMRYSPKVKQFQGEVSEIYEWHEKSRSR</sequence>
<evidence type="ECO:0000313" key="1">
    <source>
        <dbReference type="EMBL" id="CAC5400792.1"/>
    </source>
</evidence>
<evidence type="ECO:0000313" key="2">
    <source>
        <dbReference type="Proteomes" id="UP000507470"/>
    </source>
</evidence>
<gene>
    <name evidence="1" type="ORF">MCOR_34943</name>
</gene>
<dbReference type="EMBL" id="CACVKT020006320">
    <property type="protein sequence ID" value="CAC5400792.1"/>
    <property type="molecule type" value="Genomic_DNA"/>
</dbReference>
<dbReference type="OrthoDB" id="6159966at2759"/>
<dbReference type="Proteomes" id="UP000507470">
    <property type="component" value="Unassembled WGS sequence"/>
</dbReference>
<name>A0A6J8D0L8_MYTCO</name>
<keyword evidence="2" id="KW-1185">Reference proteome</keyword>
<accession>A0A6J8D0L8</accession>
<proteinExistence type="predicted"/>
<dbReference type="AlphaFoldDB" id="A0A6J8D0L8"/>
<organism evidence="1 2">
    <name type="scientific">Mytilus coruscus</name>
    <name type="common">Sea mussel</name>
    <dbReference type="NCBI Taxonomy" id="42192"/>
    <lineage>
        <taxon>Eukaryota</taxon>
        <taxon>Metazoa</taxon>
        <taxon>Spiralia</taxon>
        <taxon>Lophotrochozoa</taxon>
        <taxon>Mollusca</taxon>
        <taxon>Bivalvia</taxon>
        <taxon>Autobranchia</taxon>
        <taxon>Pteriomorphia</taxon>
        <taxon>Mytilida</taxon>
        <taxon>Mytiloidea</taxon>
        <taxon>Mytilidae</taxon>
        <taxon>Mytilinae</taxon>
        <taxon>Mytilus</taxon>
    </lineage>
</organism>
<protein>
    <submittedName>
        <fullName evidence="1">Uncharacterized protein</fullName>
    </submittedName>
</protein>